<proteinExistence type="predicted"/>
<organism evidence="2">
    <name type="scientific">marine metagenome</name>
    <dbReference type="NCBI Taxonomy" id="408172"/>
    <lineage>
        <taxon>unclassified sequences</taxon>
        <taxon>metagenomes</taxon>
        <taxon>ecological metagenomes</taxon>
    </lineage>
</organism>
<dbReference type="EMBL" id="UINC01189759">
    <property type="protein sequence ID" value="SVE03592.1"/>
    <property type="molecule type" value="Genomic_DNA"/>
</dbReference>
<feature type="compositionally biased region" description="Basic and acidic residues" evidence="1">
    <location>
        <begin position="137"/>
        <end position="152"/>
    </location>
</feature>
<gene>
    <name evidence="2" type="ORF">METZ01_LOCUS456446</name>
</gene>
<name>A0A383A729_9ZZZZ</name>
<evidence type="ECO:0000313" key="2">
    <source>
        <dbReference type="EMBL" id="SVE03592.1"/>
    </source>
</evidence>
<feature type="non-terminal residue" evidence="2">
    <location>
        <position position="161"/>
    </location>
</feature>
<sequence>MELEGRLERLVKTTCDFLVEMDNAPPIINQNDEQVVEHWKQHVEMRSCATIWGRSSRELSEDCIRLVLKNSDPDDTEDLRETWDGPFDGSRKGANVTGVCAHYRPELARLLINLNEKISKEEADRILRRLDRNDGFDDWKFRGTAEHVDDPNPKNSKRSAG</sequence>
<dbReference type="AlphaFoldDB" id="A0A383A729"/>
<feature type="region of interest" description="Disordered" evidence="1">
    <location>
        <begin position="137"/>
        <end position="161"/>
    </location>
</feature>
<evidence type="ECO:0000256" key="1">
    <source>
        <dbReference type="SAM" id="MobiDB-lite"/>
    </source>
</evidence>
<reference evidence="2" key="1">
    <citation type="submission" date="2018-05" db="EMBL/GenBank/DDBJ databases">
        <authorList>
            <person name="Lanie J.A."/>
            <person name="Ng W.-L."/>
            <person name="Kazmierczak K.M."/>
            <person name="Andrzejewski T.M."/>
            <person name="Davidsen T.M."/>
            <person name="Wayne K.J."/>
            <person name="Tettelin H."/>
            <person name="Glass J.I."/>
            <person name="Rusch D."/>
            <person name="Podicherti R."/>
            <person name="Tsui H.-C.T."/>
            <person name="Winkler M.E."/>
        </authorList>
    </citation>
    <scope>NUCLEOTIDE SEQUENCE</scope>
</reference>
<accession>A0A383A729</accession>
<protein>
    <submittedName>
        <fullName evidence="2">Uncharacterized protein</fullName>
    </submittedName>
</protein>